<sequence length="108" mass="12519">MISPIGLDPKLWETHIVFRSKRFVESDEPVDLTDTKLIKMMPFGAWKRVCPRSGLELVYLEYFMANLVWSFGWKVVNGNDVDMSEKMMFMTGMKTPLKVHLSSRSSKV</sequence>
<name>A0ABR2A5V5_9ROSI</name>
<comment type="caution">
    <text evidence="1">The sequence shown here is derived from an EMBL/GenBank/DDBJ whole genome shotgun (WGS) entry which is preliminary data.</text>
</comment>
<reference evidence="1 2" key="1">
    <citation type="journal article" date="2024" name="G3 (Bethesda)">
        <title>Genome assembly of Hibiscus sabdariffa L. provides insights into metabolisms of medicinal natural products.</title>
        <authorList>
            <person name="Kim T."/>
        </authorList>
    </citation>
    <scope>NUCLEOTIDE SEQUENCE [LARGE SCALE GENOMIC DNA]</scope>
    <source>
        <strain evidence="1">TK-2024</strain>
        <tissue evidence="1">Old leaves</tissue>
    </source>
</reference>
<dbReference type="EMBL" id="JBBPBM010001002">
    <property type="protein sequence ID" value="KAK8488450.1"/>
    <property type="molecule type" value="Genomic_DNA"/>
</dbReference>
<evidence type="ECO:0000313" key="2">
    <source>
        <dbReference type="Proteomes" id="UP001472677"/>
    </source>
</evidence>
<dbReference type="PANTHER" id="PTHR24298">
    <property type="entry name" value="FLAVONOID 3'-MONOOXYGENASE-RELATED"/>
    <property type="match status" value="1"/>
</dbReference>
<proteinExistence type="predicted"/>
<evidence type="ECO:0000313" key="1">
    <source>
        <dbReference type="EMBL" id="KAK8488450.1"/>
    </source>
</evidence>
<keyword evidence="2" id="KW-1185">Reference proteome</keyword>
<protein>
    <submittedName>
        <fullName evidence="1">Uncharacterized protein</fullName>
    </submittedName>
</protein>
<dbReference type="PRINTS" id="PR00463">
    <property type="entry name" value="EP450I"/>
</dbReference>
<dbReference type="InterPro" id="IPR001128">
    <property type="entry name" value="Cyt_P450"/>
</dbReference>
<dbReference type="Gene3D" id="1.10.630.10">
    <property type="entry name" value="Cytochrome P450"/>
    <property type="match status" value="1"/>
</dbReference>
<gene>
    <name evidence="1" type="ORF">V6N12_008161</name>
</gene>
<dbReference type="PANTHER" id="PTHR24298:SF800">
    <property type="entry name" value="CYTOCHROME P450 89A2-RELATED"/>
    <property type="match status" value="1"/>
</dbReference>
<dbReference type="InterPro" id="IPR051103">
    <property type="entry name" value="Plant_metabolite_P450s"/>
</dbReference>
<organism evidence="1 2">
    <name type="scientific">Hibiscus sabdariffa</name>
    <name type="common">roselle</name>
    <dbReference type="NCBI Taxonomy" id="183260"/>
    <lineage>
        <taxon>Eukaryota</taxon>
        <taxon>Viridiplantae</taxon>
        <taxon>Streptophyta</taxon>
        <taxon>Embryophyta</taxon>
        <taxon>Tracheophyta</taxon>
        <taxon>Spermatophyta</taxon>
        <taxon>Magnoliopsida</taxon>
        <taxon>eudicotyledons</taxon>
        <taxon>Gunneridae</taxon>
        <taxon>Pentapetalae</taxon>
        <taxon>rosids</taxon>
        <taxon>malvids</taxon>
        <taxon>Malvales</taxon>
        <taxon>Malvaceae</taxon>
        <taxon>Malvoideae</taxon>
        <taxon>Hibiscus</taxon>
    </lineage>
</organism>
<dbReference type="InterPro" id="IPR002401">
    <property type="entry name" value="Cyt_P450_E_grp-I"/>
</dbReference>
<dbReference type="Proteomes" id="UP001472677">
    <property type="component" value="Unassembled WGS sequence"/>
</dbReference>
<accession>A0ABR2A5V5</accession>
<dbReference type="InterPro" id="IPR036396">
    <property type="entry name" value="Cyt_P450_sf"/>
</dbReference>
<dbReference type="SUPFAM" id="SSF48264">
    <property type="entry name" value="Cytochrome P450"/>
    <property type="match status" value="1"/>
</dbReference>
<dbReference type="Pfam" id="PF00067">
    <property type="entry name" value="p450"/>
    <property type="match status" value="1"/>
</dbReference>